<feature type="region of interest" description="Disordered" evidence="2">
    <location>
        <begin position="519"/>
        <end position="550"/>
    </location>
</feature>
<dbReference type="PANTHER" id="PTHR48081">
    <property type="entry name" value="AB HYDROLASE SUPERFAMILY PROTEIN C4A8.06C"/>
    <property type="match status" value="1"/>
</dbReference>
<dbReference type="InterPro" id="IPR029058">
    <property type="entry name" value="AB_hydrolase_fold"/>
</dbReference>
<dbReference type="OrthoDB" id="428861at2759"/>
<dbReference type="SUPFAM" id="SSF53474">
    <property type="entry name" value="alpha/beta-Hydrolases"/>
    <property type="match status" value="1"/>
</dbReference>
<dbReference type="Proteomes" id="UP000649617">
    <property type="component" value="Unassembled WGS sequence"/>
</dbReference>
<accession>A0A812X0K7</accession>
<feature type="non-terminal residue" evidence="4">
    <location>
        <position position="1"/>
    </location>
</feature>
<feature type="region of interest" description="Disordered" evidence="2">
    <location>
        <begin position="40"/>
        <end position="61"/>
    </location>
</feature>
<gene>
    <name evidence="4" type="primary">lipI</name>
    <name evidence="4" type="ORF">SPIL2461_LOCUS20158</name>
</gene>
<dbReference type="GO" id="GO:0016787">
    <property type="term" value="F:hydrolase activity"/>
    <property type="evidence" value="ECO:0007669"/>
    <property type="project" value="UniProtKB-KW"/>
</dbReference>
<feature type="compositionally biased region" description="Low complexity" evidence="2">
    <location>
        <begin position="643"/>
        <end position="653"/>
    </location>
</feature>
<dbReference type="EMBL" id="CAJNIZ010045116">
    <property type="protein sequence ID" value="CAE7711048.1"/>
    <property type="molecule type" value="Genomic_DNA"/>
</dbReference>
<organism evidence="4 5">
    <name type="scientific">Symbiodinium pilosum</name>
    <name type="common">Dinoflagellate</name>
    <dbReference type="NCBI Taxonomy" id="2952"/>
    <lineage>
        <taxon>Eukaryota</taxon>
        <taxon>Sar</taxon>
        <taxon>Alveolata</taxon>
        <taxon>Dinophyceae</taxon>
        <taxon>Suessiales</taxon>
        <taxon>Symbiodiniaceae</taxon>
        <taxon>Symbiodinium</taxon>
    </lineage>
</organism>
<keyword evidence="5" id="KW-1185">Reference proteome</keyword>
<evidence type="ECO:0000313" key="5">
    <source>
        <dbReference type="Proteomes" id="UP000649617"/>
    </source>
</evidence>
<dbReference type="InterPro" id="IPR050300">
    <property type="entry name" value="GDXG_lipolytic_enzyme"/>
</dbReference>
<sequence>YYDEMTTTFEDIKAKRDIVEKEITELLDEKEEIEKRMAKAQSELEAVEASNKSSTKAKRKNDRILRQLEAGGAIARQALRRLQLSRMPLAQRVANVRQDFREAALSNVTPSSPVSRQRVAVDDLQMTLRQTGEEEAEIRIALRRYTPPGLSEPPVIVFFHGESYVAGDLDTHGWMCESLAVLSRAAVVSVAYRQPPEVRFPGAFNDAFGSVCWVAEGGLGYSPPFLALAGDAAGGGLAAACALRAALDGPRIALQVLLYPWLDVRPTSQSMLSFEETNDLHLMMQEELAFASEVYGPKVDVPEDEDEEDDDDGPKVLDWMKAREASPLLAESLRQMPRTFLAYAADDLLAPDCRSFAARLRTEVGGEAVHELELPAPLGPGFAKDPQKPQAYAALAAAGAFVSALSAKVEKDPAEALPAALSWLFNWDQVSAHAAAERRFEVRLLEDEDVGRKFGPLPGSEEDKRHLNGALVLCSFASRRSGPPPRTRTCEGYADLATAELPGHPDLFQDFLANCKAPGHFAPPERGQRSSSPAAPATHKAETPSEHPGSVCCAVEAAETPTTAGGMTGSSSPELSPRQPLRALRELLEVVGIRKALLDSLPVVSTARCRGTSPAVRGMVAAYLHARAGRGASQEFDFEVEPAGGVAAPSAEPEPVEEPPMEEAKTEQSQQREPQAGQLAHISGMLRPPLLATPRGHFTSKVSVREEVERDLARLLADPNARIFVLSQPGCSLRPLLARGRSAGRTALEALSAGLPPLPSEQSAAHLAAQTAAAMSASIGVDFTVQAGLLPQFHQPMFVLLLLGPSPGADLQARLIMSGFVAGKAKHVQGDRPDSKFTPWCASLASPDLLKSSPEPGSIWSWDYSVREAFADDIGTAVECDVLQLADAVSSGK</sequence>
<dbReference type="Gene3D" id="3.40.50.1820">
    <property type="entry name" value="alpha/beta hydrolase"/>
    <property type="match status" value="1"/>
</dbReference>
<evidence type="ECO:0000256" key="1">
    <source>
        <dbReference type="ARBA" id="ARBA00022801"/>
    </source>
</evidence>
<comment type="caution">
    <text evidence="4">The sequence shown here is derived from an EMBL/GenBank/DDBJ whole genome shotgun (WGS) entry which is preliminary data.</text>
</comment>
<feature type="non-terminal residue" evidence="4">
    <location>
        <position position="893"/>
    </location>
</feature>
<keyword evidence="1" id="KW-0378">Hydrolase</keyword>
<protein>
    <submittedName>
        <fullName evidence="4">LipI protein</fullName>
    </submittedName>
</protein>
<name>A0A812X0K7_SYMPI</name>
<feature type="region of interest" description="Disordered" evidence="2">
    <location>
        <begin position="643"/>
        <end position="676"/>
    </location>
</feature>
<dbReference type="AlphaFoldDB" id="A0A812X0K7"/>
<dbReference type="PANTHER" id="PTHR48081:SF8">
    <property type="entry name" value="ALPHA_BETA HYDROLASE FOLD-3 DOMAIN-CONTAINING PROTEIN-RELATED"/>
    <property type="match status" value="1"/>
</dbReference>
<dbReference type="InterPro" id="IPR013094">
    <property type="entry name" value="AB_hydrolase_3"/>
</dbReference>
<proteinExistence type="predicted"/>
<feature type="domain" description="Alpha/beta hydrolase fold-3" evidence="3">
    <location>
        <begin position="156"/>
        <end position="367"/>
    </location>
</feature>
<dbReference type="Pfam" id="PF07859">
    <property type="entry name" value="Abhydrolase_3"/>
    <property type="match status" value="1"/>
</dbReference>
<evidence type="ECO:0000259" key="3">
    <source>
        <dbReference type="Pfam" id="PF07859"/>
    </source>
</evidence>
<evidence type="ECO:0000313" key="4">
    <source>
        <dbReference type="EMBL" id="CAE7711048.1"/>
    </source>
</evidence>
<evidence type="ECO:0000256" key="2">
    <source>
        <dbReference type="SAM" id="MobiDB-lite"/>
    </source>
</evidence>
<reference evidence="4" key="1">
    <citation type="submission" date="2021-02" db="EMBL/GenBank/DDBJ databases">
        <authorList>
            <person name="Dougan E. K."/>
            <person name="Rhodes N."/>
            <person name="Thang M."/>
            <person name="Chan C."/>
        </authorList>
    </citation>
    <scope>NUCLEOTIDE SEQUENCE</scope>
</reference>